<dbReference type="Proteomes" id="UP000253345">
    <property type="component" value="Unassembled WGS sequence"/>
</dbReference>
<proteinExistence type="predicted"/>
<dbReference type="EMBL" id="QPJL01000003">
    <property type="protein sequence ID" value="RCW87223.1"/>
    <property type="molecule type" value="Genomic_DNA"/>
</dbReference>
<keyword evidence="2" id="KW-1185">Reference proteome</keyword>
<reference evidence="1 2" key="1">
    <citation type="submission" date="2018-07" db="EMBL/GenBank/DDBJ databases">
        <title>Genomic Encyclopedia of Type Strains, Phase III (KMG-III): the genomes of soil and plant-associated and newly described type strains.</title>
        <authorList>
            <person name="Whitman W."/>
        </authorList>
    </citation>
    <scope>NUCLEOTIDE SEQUENCE [LARGE SCALE GENOMIC DNA]</scope>
    <source>
        <strain evidence="1 2">CECT 8525</strain>
    </source>
</reference>
<comment type="caution">
    <text evidence="1">The sequence shown here is derived from an EMBL/GenBank/DDBJ whole genome shotgun (WGS) entry which is preliminary data.</text>
</comment>
<dbReference type="AlphaFoldDB" id="A0A368Z441"/>
<protein>
    <submittedName>
        <fullName evidence="1">DNA binding protein with HTH domain</fullName>
    </submittedName>
</protein>
<accession>A0A368Z441</accession>
<organism evidence="1 2">
    <name type="scientific">Paracoccus lutimaris</name>
    <dbReference type="NCBI Taxonomy" id="1490030"/>
    <lineage>
        <taxon>Bacteria</taxon>
        <taxon>Pseudomonadati</taxon>
        <taxon>Pseudomonadota</taxon>
        <taxon>Alphaproteobacteria</taxon>
        <taxon>Rhodobacterales</taxon>
        <taxon>Paracoccaceae</taxon>
        <taxon>Paracoccus</taxon>
    </lineage>
</organism>
<gene>
    <name evidence="1" type="ORF">DFP89_103227</name>
</gene>
<dbReference type="RefSeq" id="WP_245948600.1">
    <property type="nucleotide sequence ID" value="NZ_QPJL01000003.1"/>
</dbReference>
<sequence>MKNPDLDALDADLMPEEAAPPAFPPLFDAADWRAAQAALAPELAMAAQALGRLDEVMAGLDEAARAGATRRLALIETEAMLWAQGRPLRREEIGRDLMEARAGADLEAMRIARWGLRRLEGQGDQGDLRGFLGLYRTEIGGLAEPLAARPTGEDFDAAEAEFRGLAATLAGILPLARAPAMRSLWRLCGISAPEALSESAAWTARDMASGCEALRFVPLGRHGRGVWIDGGTAPDRMRRHLAAVTQGVGEARQELARIGGWRARALQATARIKGDNPARVIAELAAHPLLSAAMLETQTGISRDTAERLLARLRDMGLAREITGGRRFRLWTASG</sequence>
<dbReference type="SUPFAM" id="SSF46785">
    <property type="entry name" value="Winged helix' DNA-binding domain"/>
    <property type="match status" value="1"/>
</dbReference>
<name>A0A368Z441_9RHOB</name>
<evidence type="ECO:0000313" key="1">
    <source>
        <dbReference type="EMBL" id="RCW87223.1"/>
    </source>
</evidence>
<dbReference type="InterPro" id="IPR036390">
    <property type="entry name" value="WH_DNA-bd_sf"/>
</dbReference>
<evidence type="ECO:0000313" key="2">
    <source>
        <dbReference type="Proteomes" id="UP000253345"/>
    </source>
</evidence>